<keyword evidence="1" id="KW-0813">Transport</keyword>
<dbReference type="Pfam" id="PF08402">
    <property type="entry name" value="TOBE_2"/>
    <property type="match status" value="1"/>
</dbReference>
<dbReference type="GO" id="GO:0043190">
    <property type="term" value="C:ATP-binding cassette (ABC) transporter complex"/>
    <property type="evidence" value="ECO:0007669"/>
    <property type="project" value="InterPro"/>
</dbReference>
<feature type="domain" description="ABC transporter" evidence="4">
    <location>
        <begin position="4"/>
        <end position="234"/>
    </location>
</feature>
<dbReference type="Gene3D" id="3.40.50.300">
    <property type="entry name" value="P-loop containing nucleotide triphosphate hydrolases"/>
    <property type="match status" value="1"/>
</dbReference>
<protein>
    <submittedName>
        <fullName evidence="5">Unannotated protein</fullName>
    </submittedName>
</protein>
<dbReference type="Gene3D" id="2.40.50.100">
    <property type="match status" value="1"/>
</dbReference>
<gene>
    <name evidence="5" type="ORF">UFOPK3402_00402</name>
</gene>
<evidence type="ECO:0000313" key="5">
    <source>
        <dbReference type="EMBL" id="CAB4864837.1"/>
    </source>
</evidence>
<dbReference type="PANTHER" id="PTHR42781">
    <property type="entry name" value="SPERMIDINE/PUTRESCINE IMPORT ATP-BINDING PROTEIN POTA"/>
    <property type="match status" value="1"/>
</dbReference>
<dbReference type="GO" id="GO:0005524">
    <property type="term" value="F:ATP binding"/>
    <property type="evidence" value="ECO:0007669"/>
    <property type="project" value="UniProtKB-KW"/>
</dbReference>
<evidence type="ECO:0000256" key="1">
    <source>
        <dbReference type="ARBA" id="ARBA00022448"/>
    </source>
</evidence>
<keyword evidence="3" id="KW-0067">ATP-binding</keyword>
<accession>A0A6J7D1W8</accession>
<dbReference type="GO" id="GO:0022857">
    <property type="term" value="F:transmembrane transporter activity"/>
    <property type="evidence" value="ECO:0007669"/>
    <property type="project" value="InterPro"/>
</dbReference>
<reference evidence="5" key="1">
    <citation type="submission" date="2020-05" db="EMBL/GenBank/DDBJ databases">
        <authorList>
            <person name="Chiriac C."/>
            <person name="Salcher M."/>
            <person name="Ghai R."/>
            <person name="Kavagutti S V."/>
        </authorList>
    </citation>
    <scope>NUCLEOTIDE SEQUENCE</scope>
</reference>
<dbReference type="FunFam" id="3.40.50.300:FF:000042">
    <property type="entry name" value="Maltose/maltodextrin ABC transporter, ATP-binding protein"/>
    <property type="match status" value="1"/>
</dbReference>
<evidence type="ECO:0000256" key="2">
    <source>
        <dbReference type="ARBA" id="ARBA00022741"/>
    </source>
</evidence>
<dbReference type="SUPFAM" id="SSF50331">
    <property type="entry name" value="MOP-like"/>
    <property type="match status" value="1"/>
</dbReference>
<dbReference type="InterPro" id="IPR050093">
    <property type="entry name" value="ABC_SmlMolc_Importer"/>
</dbReference>
<dbReference type="PROSITE" id="PS00211">
    <property type="entry name" value="ABC_TRANSPORTER_1"/>
    <property type="match status" value="1"/>
</dbReference>
<proteinExistence type="predicted"/>
<organism evidence="5">
    <name type="scientific">freshwater metagenome</name>
    <dbReference type="NCBI Taxonomy" id="449393"/>
    <lineage>
        <taxon>unclassified sequences</taxon>
        <taxon>metagenomes</taxon>
        <taxon>ecological metagenomes</taxon>
    </lineage>
</organism>
<evidence type="ECO:0000259" key="4">
    <source>
        <dbReference type="PROSITE" id="PS50893"/>
    </source>
</evidence>
<dbReference type="InterPro" id="IPR008995">
    <property type="entry name" value="Mo/tungstate-bd_C_term_dom"/>
</dbReference>
<dbReference type="SUPFAM" id="SSF52540">
    <property type="entry name" value="P-loop containing nucleoside triphosphate hydrolases"/>
    <property type="match status" value="1"/>
</dbReference>
<dbReference type="InterPro" id="IPR017871">
    <property type="entry name" value="ABC_transporter-like_CS"/>
</dbReference>
<dbReference type="InterPro" id="IPR003439">
    <property type="entry name" value="ABC_transporter-like_ATP-bd"/>
</dbReference>
<dbReference type="PROSITE" id="PS50893">
    <property type="entry name" value="ABC_TRANSPORTER_2"/>
    <property type="match status" value="1"/>
</dbReference>
<dbReference type="InterPro" id="IPR003593">
    <property type="entry name" value="AAA+_ATPase"/>
</dbReference>
<name>A0A6J7D1W8_9ZZZZ</name>
<dbReference type="InterPro" id="IPR027417">
    <property type="entry name" value="P-loop_NTPase"/>
</dbReference>
<dbReference type="EMBL" id="CAFBLS010000032">
    <property type="protein sequence ID" value="CAB4864837.1"/>
    <property type="molecule type" value="Genomic_DNA"/>
</dbReference>
<dbReference type="PANTHER" id="PTHR42781:SF4">
    <property type="entry name" value="SPERMIDINE_PUTRESCINE IMPORT ATP-BINDING PROTEIN POTA"/>
    <property type="match status" value="1"/>
</dbReference>
<dbReference type="InterPro" id="IPR013611">
    <property type="entry name" value="Transp-assoc_OB_typ2"/>
</dbReference>
<sequence length="360" mass="39093">MASVDMVGIRKEFGSSVALADFSLSITSGELICLLGPSGCGKTTALRILAGFERADAGRVLVEGRDVAGEPPERRRFGMVFQDYSLFPNMTARQNIEFGLKVQKKGPVERREVVDRMIDVTHLGEHADKFPHQMSGGQRQRVALARAIATEPRMLLLDEPLSALDAQVRETLRDEIRRLQREFGVTTVFVTHDQHEALAIADRVGVMSQGRLEQIAAPRELYERPVNAFVAGFIGTVNRIPARAGAGGRWQVLNRSVDGSEPGLPGAEGVVAVRPEHIALDHIALDQGSLARWRIEATSFLGPVTRLVVSGNGPVQMIVDLPSTDAEDFSLGNLVDVRLRDDVGHVTVITAEAVPSVVTA</sequence>
<keyword evidence="2" id="KW-0547">Nucleotide-binding</keyword>
<dbReference type="SMART" id="SM00382">
    <property type="entry name" value="AAA"/>
    <property type="match status" value="1"/>
</dbReference>
<dbReference type="Pfam" id="PF00005">
    <property type="entry name" value="ABC_tran"/>
    <property type="match status" value="1"/>
</dbReference>
<dbReference type="GO" id="GO:0016887">
    <property type="term" value="F:ATP hydrolysis activity"/>
    <property type="evidence" value="ECO:0007669"/>
    <property type="project" value="InterPro"/>
</dbReference>
<dbReference type="AlphaFoldDB" id="A0A6J7D1W8"/>
<evidence type="ECO:0000256" key="3">
    <source>
        <dbReference type="ARBA" id="ARBA00022840"/>
    </source>
</evidence>